<dbReference type="EC" id="2.7.4.2" evidence="3"/>
<keyword evidence="9" id="KW-0418">Kinase</keyword>
<dbReference type="NCBIfam" id="TIGR01223">
    <property type="entry name" value="Pmev_kin_anim"/>
    <property type="match status" value="1"/>
</dbReference>
<keyword evidence="14" id="KW-0443">Lipid metabolism</keyword>
<evidence type="ECO:0000256" key="2">
    <source>
        <dbReference type="ARBA" id="ARBA00005017"/>
    </source>
</evidence>
<keyword evidence="10" id="KW-0152">Cholesterol biosynthesis</keyword>
<proteinExistence type="predicted"/>
<reference evidence="18" key="1">
    <citation type="submission" date="2023-07" db="EMBL/GenBank/DDBJ databases">
        <authorList>
            <person name="Stuckert A."/>
        </authorList>
    </citation>
    <scope>NUCLEOTIDE SEQUENCE</scope>
</reference>
<evidence type="ECO:0000256" key="6">
    <source>
        <dbReference type="ARBA" id="ARBA00022548"/>
    </source>
</evidence>
<evidence type="ECO:0000256" key="14">
    <source>
        <dbReference type="ARBA" id="ARBA00023098"/>
    </source>
</evidence>
<comment type="pathway">
    <text evidence="2">Isoprenoid biosynthesis; isopentenyl diphosphate biosynthesis via mevalonate pathway; isopentenyl diphosphate from (R)-mevalonate: step 2/3.</text>
</comment>
<protein>
    <recommendedName>
        <fullName evidence="17">Phosphomevalonate kinase</fullName>
        <ecNumber evidence="3">2.7.4.2</ecNumber>
    </recommendedName>
</protein>
<keyword evidence="5" id="KW-0444">Lipid biosynthesis</keyword>
<dbReference type="InterPro" id="IPR005919">
    <property type="entry name" value="Pmev_kin_anim"/>
</dbReference>
<evidence type="ECO:0000313" key="19">
    <source>
        <dbReference type="Proteomes" id="UP001176940"/>
    </source>
</evidence>
<comment type="subcellular location">
    <subcellularLocation>
        <location evidence="1">Cytoplasm</location>
        <location evidence="1">Cytosol</location>
    </subcellularLocation>
</comment>
<evidence type="ECO:0000256" key="9">
    <source>
        <dbReference type="ARBA" id="ARBA00022777"/>
    </source>
</evidence>
<dbReference type="PANTHER" id="PTHR13101">
    <property type="entry name" value="PHOSPHOMEVALONATE KINASE"/>
    <property type="match status" value="1"/>
</dbReference>
<gene>
    <name evidence="18" type="ORF">RIMI_LOCUS7936006</name>
</gene>
<evidence type="ECO:0000256" key="8">
    <source>
        <dbReference type="ARBA" id="ARBA00022741"/>
    </source>
</evidence>
<dbReference type="InterPro" id="IPR027417">
    <property type="entry name" value="P-loop_NTPase"/>
</dbReference>
<keyword evidence="13" id="KW-0756">Sterol biosynthesis</keyword>
<evidence type="ECO:0000256" key="1">
    <source>
        <dbReference type="ARBA" id="ARBA00004514"/>
    </source>
</evidence>
<evidence type="ECO:0000256" key="11">
    <source>
        <dbReference type="ARBA" id="ARBA00022840"/>
    </source>
</evidence>
<keyword evidence="11" id="KW-0067">ATP-binding</keyword>
<evidence type="ECO:0000256" key="12">
    <source>
        <dbReference type="ARBA" id="ARBA00022955"/>
    </source>
</evidence>
<evidence type="ECO:0000256" key="15">
    <source>
        <dbReference type="ARBA" id="ARBA00023166"/>
    </source>
</evidence>
<accession>A0ABN9LFV8</accession>
<evidence type="ECO:0000256" key="4">
    <source>
        <dbReference type="ARBA" id="ARBA00022490"/>
    </source>
</evidence>
<comment type="caution">
    <text evidence="18">The sequence shown here is derived from an EMBL/GenBank/DDBJ whole genome shotgun (WGS) entry which is preliminary data.</text>
</comment>
<keyword evidence="8" id="KW-0547">Nucleotide-binding</keyword>
<dbReference type="Pfam" id="PF04275">
    <property type="entry name" value="P-mevalo_kinase"/>
    <property type="match status" value="1"/>
</dbReference>
<name>A0ABN9LFV8_9NEOB</name>
<keyword evidence="7" id="KW-0808">Transferase</keyword>
<dbReference type="Proteomes" id="UP001176940">
    <property type="component" value="Unassembled WGS sequence"/>
</dbReference>
<dbReference type="Gene3D" id="3.40.50.300">
    <property type="entry name" value="P-loop containing nucleotide triphosphate hydrolases"/>
    <property type="match status" value="1"/>
</dbReference>
<dbReference type="EMBL" id="CAUEEQ010015386">
    <property type="protein sequence ID" value="CAJ0939075.1"/>
    <property type="molecule type" value="Genomic_DNA"/>
</dbReference>
<evidence type="ECO:0000256" key="3">
    <source>
        <dbReference type="ARBA" id="ARBA00012958"/>
    </source>
</evidence>
<keyword evidence="4" id="KW-0963">Cytoplasm</keyword>
<evidence type="ECO:0000256" key="13">
    <source>
        <dbReference type="ARBA" id="ARBA00023011"/>
    </source>
</evidence>
<keyword evidence="12" id="KW-0752">Steroid biosynthesis</keyword>
<keyword evidence="6" id="KW-0153">Cholesterol metabolism</keyword>
<evidence type="ECO:0000256" key="16">
    <source>
        <dbReference type="ARBA" id="ARBA00023221"/>
    </source>
</evidence>
<dbReference type="PANTHER" id="PTHR13101:SF1">
    <property type="entry name" value="PHOSPHOMEVALONATE KINASE"/>
    <property type="match status" value="1"/>
</dbReference>
<keyword evidence="15" id="KW-1207">Sterol metabolism</keyword>
<evidence type="ECO:0000256" key="10">
    <source>
        <dbReference type="ARBA" id="ARBA00022778"/>
    </source>
</evidence>
<evidence type="ECO:0000256" key="17">
    <source>
        <dbReference type="ARBA" id="ARBA00034549"/>
    </source>
</evidence>
<evidence type="ECO:0000313" key="18">
    <source>
        <dbReference type="EMBL" id="CAJ0939075.1"/>
    </source>
</evidence>
<keyword evidence="19" id="KW-1185">Reference proteome</keyword>
<evidence type="ECO:0000256" key="5">
    <source>
        <dbReference type="ARBA" id="ARBA00022516"/>
    </source>
</evidence>
<organism evidence="18 19">
    <name type="scientific">Ranitomeya imitator</name>
    <name type="common">mimic poison frog</name>
    <dbReference type="NCBI Taxonomy" id="111125"/>
    <lineage>
        <taxon>Eukaryota</taxon>
        <taxon>Metazoa</taxon>
        <taxon>Chordata</taxon>
        <taxon>Craniata</taxon>
        <taxon>Vertebrata</taxon>
        <taxon>Euteleostomi</taxon>
        <taxon>Amphibia</taxon>
        <taxon>Batrachia</taxon>
        <taxon>Anura</taxon>
        <taxon>Neobatrachia</taxon>
        <taxon>Hyloidea</taxon>
        <taxon>Dendrobatidae</taxon>
        <taxon>Dendrobatinae</taxon>
        <taxon>Ranitomeya</taxon>
    </lineage>
</organism>
<keyword evidence="16" id="KW-0753">Steroid metabolism</keyword>
<sequence>MCTRCTERSRVYGAEQLCERCTERSRVYEVYGAQPCVYKVYGAQPRVYEVYGAEQHVKGVRSRVVCTKCTEHSRVCTSLGRDVCAILRLSGPLKQQFALERALDFERLLDASEYKERYRADMIRWGEKKRNADPGFFCRLIVEGVTQPIVSDTRRRTDVDWFMTTYGGAVQTVRVVASPEARRSRGWVYTAGVDDAESECGLDTGVTYDWTITNDGGQASLDEQLHGLQAFILSRLTPV</sequence>
<evidence type="ECO:0000256" key="7">
    <source>
        <dbReference type="ARBA" id="ARBA00022679"/>
    </source>
</evidence>